<evidence type="ECO:0000313" key="5">
    <source>
        <dbReference type="Proteomes" id="UP000654075"/>
    </source>
</evidence>
<keyword evidence="1" id="KW-0067">ATP-binding</keyword>
<dbReference type="Pfam" id="PF07714">
    <property type="entry name" value="PK_Tyr_Ser-Thr"/>
    <property type="match status" value="1"/>
</dbReference>
<dbReference type="SUPFAM" id="SSF56112">
    <property type="entry name" value="Protein kinase-like (PK-like)"/>
    <property type="match status" value="1"/>
</dbReference>
<protein>
    <recommendedName>
        <fullName evidence="3">Protein kinase domain-containing protein</fullName>
    </recommendedName>
</protein>
<dbReference type="InterPro" id="IPR000719">
    <property type="entry name" value="Prot_kinase_dom"/>
</dbReference>
<dbReference type="Gene3D" id="3.30.200.20">
    <property type="entry name" value="Phosphorylase Kinase, domain 1"/>
    <property type="match status" value="1"/>
</dbReference>
<dbReference type="Gene3D" id="1.10.510.10">
    <property type="entry name" value="Transferase(Phosphotransferase) domain 1"/>
    <property type="match status" value="1"/>
</dbReference>
<keyword evidence="5" id="KW-1185">Reference proteome</keyword>
<dbReference type="InterPro" id="IPR001245">
    <property type="entry name" value="Ser-Thr/Tyr_kinase_cat_dom"/>
</dbReference>
<sequence length="868" mass="93763">MSSGAASAGAPVRIAASVPSQLSRTLLTSRPVGPIPMGAQTTQVVRPQGAATLQTGVAMGQTLQRSAVSADVLSATYSGGGGLDRTWRSVNPEFVPQHMNTLTAPPGGKRLLAVSTASASTQAAGSLSTDTTPSDHRSFSASSQASLEDRRHWAITQTLQVGGEKEKDQLVDKVKTFDRSTHRSAKTAVEQLNRPAKGQLLLLRARSTEWTGIKIGRFSTGPSLNGRTTSFGNRSPSPDRGAGAEGGGQYFQRLRERAAELPVPDEEPLLGGPWSICSGNNNSLWMRPPQLRQGVRRRACLRPPRPPLRLPRQGLNTGAAPSTPRGRQSLQSLQSAQPATGLASQRQQSPERRGFGGSSSSRTVGNGMNTGREVEVGGRKYLLHEIIGRGAFGIVWMSTERSERGERSGEVAIKVVSAKDGAGLAAATFEAELLQILTAACRNSRHVPMYFAHSVMRSPGAAGGMVRLAMSFLPGGPLDKWLYGITDEEHKTVDVAQLVDGHLPGGQQGSWRLSSACSAVRDQLSQMAGVFVSLQLIAFHRDVSSHNVLVNFPGGDPERPEFALIDFGLAVRSGSWNREWRNSNLAGDPRYWTPSAWMAFAFGFKYVSTHPNSGFQQQYLTRIDHFSLGILGLETLFALWNTGEAYEGKNPGLLEIRAAWVKYWIAVIHLFQMFHMQGAQEVRQFLSQSKEEGINSLVQHLRQLRQSLRVAAVHPLNAQCAALLLVLADLVDEKGTVSWAEIPAMLGEDLRAKAPGPISPSSTLGPAEKNAAPDASSSAADSLASRLSTALIEPQSPARPRFFHSRIRSMMDHGDARGVELEVNAQGMVHKNSWQELSSPQPAPMSPVHKVDLLSKSFSHRRRTSGYV</sequence>
<evidence type="ECO:0000313" key="4">
    <source>
        <dbReference type="EMBL" id="CAE8636985.1"/>
    </source>
</evidence>
<feature type="compositionally biased region" description="Polar residues" evidence="2">
    <location>
        <begin position="336"/>
        <end position="348"/>
    </location>
</feature>
<feature type="region of interest" description="Disordered" evidence="2">
    <location>
        <begin position="753"/>
        <end position="780"/>
    </location>
</feature>
<accession>A0A813HHL1</accession>
<dbReference type="PANTHER" id="PTHR44167:SF24">
    <property type="entry name" value="SERINE_THREONINE-PROTEIN KINASE CHK2"/>
    <property type="match status" value="1"/>
</dbReference>
<dbReference type="PROSITE" id="PS00107">
    <property type="entry name" value="PROTEIN_KINASE_ATP"/>
    <property type="match status" value="1"/>
</dbReference>
<organism evidence="4 5">
    <name type="scientific">Polarella glacialis</name>
    <name type="common">Dinoflagellate</name>
    <dbReference type="NCBI Taxonomy" id="89957"/>
    <lineage>
        <taxon>Eukaryota</taxon>
        <taxon>Sar</taxon>
        <taxon>Alveolata</taxon>
        <taxon>Dinophyceae</taxon>
        <taxon>Suessiales</taxon>
        <taxon>Suessiaceae</taxon>
        <taxon>Polarella</taxon>
    </lineage>
</organism>
<feature type="region of interest" description="Disordered" evidence="2">
    <location>
        <begin position="301"/>
        <end position="371"/>
    </location>
</feature>
<dbReference type="InterPro" id="IPR017441">
    <property type="entry name" value="Protein_kinase_ATP_BS"/>
</dbReference>
<dbReference type="SMART" id="SM00220">
    <property type="entry name" value="S_TKc"/>
    <property type="match status" value="1"/>
</dbReference>
<dbReference type="AlphaFoldDB" id="A0A813HHL1"/>
<evidence type="ECO:0000259" key="3">
    <source>
        <dbReference type="PROSITE" id="PS50011"/>
    </source>
</evidence>
<dbReference type="InterPro" id="IPR011009">
    <property type="entry name" value="Kinase-like_dom_sf"/>
</dbReference>
<dbReference type="Proteomes" id="UP000654075">
    <property type="component" value="Unassembled WGS sequence"/>
</dbReference>
<evidence type="ECO:0000256" key="2">
    <source>
        <dbReference type="SAM" id="MobiDB-lite"/>
    </source>
</evidence>
<feature type="compositionally biased region" description="Polar residues" evidence="2">
    <location>
        <begin position="224"/>
        <end position="236"/>
    </location>
</feature>
<comment type="caution">
    <text evidence="4">The sequence shown here is derived from an EMBL/GenBank/DDBJ whole genome shotgun (WGS) entry which is preliminary data.</text>
</comment>
<proteinExistence type="predicted"/>
<dbReference type="GO" id="GO:0005524">
    <property type="term" value="F:ATP binding"/>
    <property type="evidence" value="ECO:0007669"/>
    <property type="project" value="UniProtKB-UniRule"/>
</dbReference>
<feature type="region of interest" description="Disordered" evidence="2">
    <location>
        <begin position="224"/>
        <end position="247"/>
    </location>
</feature>
<keyword evidence="1" id="KW-0547">Nucleotide-binding</keyword>
<reference evidence="4" key="1">
    <citation type="submission" date="2021-02" db="EMBL/GenBank/DDBJ databases">
        <authorList>
            <person name="Dougan E. K."/>
            <person name="Rhodes N."/>
            <person name="Thang M."/>
            <person name="Chan C."/>
        </authorList>
    </citation>
    <scope>NUCLEOTIDE SEQUENCE</scope>
</reference>
<feature type="domain" description="Protein kinase" evidence="3">
    <location>
        <begin position="381"/>
        <end position="717"/>
    </location>
</feature>
<evidence type="ECO:0000256" key="1">
    <source>
        <dbReference type="PROSITE-ProRule" id="PRU10141"/>
    </source>
</evidence>
<name>A0A813HHL1_POLGL</name>
<dbReference type="GO" id="GO:0004672">
    <property type="term" value="F:protein kinase activity"/>
    <property type="evidence" value="ECO:0007669"/>
    <property type="project" value="InterPro"/>
</dbReference>
<dbReference type="PANTHER" id="PTHR44167">
    <property type="entry name" value="OVARIAN-SPECIFIC SERINE/THREONINE-PROTEIN KINASE LOK-RELATED"/>
    <property type="match status" value="1"/>
</dbReference>
<feature type="region of interest" description="Disordered" evidence="2">
    <location>
        <begin position="123"/>
        <end position="145"/>
    </location>
</feature>
<feature type="binding site" evidence="1">
    <location>
        <position position="414"/>
    </location>
    <ligand>
        <name>ATP</name>
        <dbReference type="ChEBI" id="CHEBI:30616"/>
    </ligand>
</feature>
<dbReference type="PROSITE" id="PS50011">
    <property type="entry name" value="PROTEIN_KINASE_DOM"/>
    <property type="match status" value="1"/>
</dbReference>
<gene>
    <name evidence="4" type="ORF">PGLA1383_LOCUS52387</name>
</gene>
<dbReference type="EMBL" id="CAJNNV010031591">
    <property type="protein sequence ID" value="CAE8636985.1"/>
    <property type="molecule type" value="Genomic_DNA"/>
</dbReference>